<dbReference type="InterPro" id="IPR027417">
    <property type="entry name" value="P-loop_NTPase"/>
</dbReference>
<reference evidence="1 2" key="1">
    <citation type="submission" date="2017-11" db="EMBL/GenBank/DDBJ databases">
        <title>Draft Genome Sequence of Methylobacter psychrotolerans Sph1T, an Obligate Methanotroph from Low-Temperature Environments.</title>
        <authorList>
            <person name="Oshkin I.Y."/>
            <person name="Miroshnikov K."/>
            <person name="Belova S.E."/>
            <person name="Korzhenkov A."/>
            <person name="Toshchakov S.V."/>
            <person name="Dedysh S.N."/>
        </authorList>
    </citation>
    <scope>NUCLEOTIDE SEQUENCE [LARGE SCALE GENOMIC DNA]</scope>
    <source>
        <strain evidence="1 2">Sph1</strain>
    </source>
</reference>
<name>A0A2S5CT15_9GAMM</name>
<comment type="caution">
    <text evidence="1">The sequence shown here is derived from an EMBL/GenBank/DDBJ whole genome shotgun (WGS) entry which is preliminary data.</text>
</comment>
<evidence type="ECO:0000313" key="1">
    <source>
        <dbReference type="EMBL" id="POZ53944.1"/>
    </source>
</evidence>
<dbReference type="Gene3D" id="3.40.50.300">
    <property type="entry name" value="P-loop containing nucleotide triphosphate hydrolases"/>
    <property type="match status" value="1"/>
</dbReference>
<dbReference type="AlphaFoldDB" id="A0A2S5CT15"/>
<proteinExistence type="predicted"/>
<evidence type="ECO:0000313" key="2">
    <source>
        <dbReference type="Proteomes" id="UP000237423"/>
    </source>
</evidence>
<sequence length="444" mass="51049">MPIDPSVLRKLYNAFEPQPLDAGNSAYVDCQELRGDCDILQEMGRKIVFSDKSTCLLYTGLRGAGKSTELLRLKQYLEDLDYKVVYFSADEEDIDPEDARYTDILLACTRRLLQSLNADQKNNPVVAWLKSRWQSLKELAATEVEIEDISIEIFAKITANLRTVPSLRQKIRNEVDPYTVSLIEALNEFIAEAMQKTPQWQGKVVLIADNLDRIVPVTNADTHNLNHDEIFLDRSEQLRALNCHVIYTVPISMAYSQRAIRLIDCYGAIEILPMIKVWDYAKDDTGAIVRTENPQGINKLKRIIEQRIIKIDSTLTLEAVFEDQSVLEELCLRSGGHVRNLILLFHASIIRTSGLPVTVKAMRRALSEMRDVYRRTVADADWEKLAKVHKTKDLSNKDDYRRLLFDRCVLEYREVDDDQKITTWYDVHPLIEELNQFQQALSAI</sequence>
<organism evidence="1 2">
    <name type="scientific">Methylovulum psychrotolerans</name>
    <dbReference type="NCBI Taxonomy" id="1704499"/>
    <lineage>
        <taxon>Bacteria</taxon>
        <taxon>Pseudomonadati</taxon>
        <taxon>Pseudomonadota</taxon>
        <taxon>Gammaproteobacteria</taxon>
        <taxon>Methylococcales</taxon>
        <taxon>Methylococcaceae</taxon>
        <taxon>Methylovulum</taxon>
    </lineage>
</organism>
<dbReference type="EMBL" id="PGFZ01000001">
    <property type="protein sequence ID" value="POZ53944.1"/>
    <property type="molecule type" value="Genomic_DNA"/>
</dbReference>
<dbReference type="SUPFAM" id="SSF52540">
    <property type="entry name" value="P-loop containing nucleoside triphosphate hydrolases"/>
    <property type="match status" value="1"/>
</dbReference>
<dbReference type="Proteomes" id="UP000237423">
    <property type="component" value="Unassembled WGS sequence"/>
</dbReference>
<accession>A0A2S5CT15</accession>
<protein>
    <submittedName>
        <fullName evidence="1">Uncharacterized protein</fullName>
    </submittedName>
</protein>
<gene>
    <name evidence="1" type="ORF">AADEFJLK_00986</name>
</gene>
<dbReference type="RefSeq" id="WP_103973477.1">
    <property type="nucleotide sequence ID" value="NZ_PGFZ01000001.1"/>
</dbReference>